<organism evidence="4 5">
    <name type="scientific">Methylobacterium longum</name>
    <dbReference type="NCBI Taxonomy" id="767694"/>
    <lineage>
        <taxon>Bacteria</taxon>
        <taxon>Pseudomonadati</taxon>
        <taxon>Pseudomonadota</taxon>
        <taxon>Alphaproteobacteria</taxon>
        <taxon>Hyphomicrobiales</taxon>
        <taxon>Methylobacteriaceae</taxon>
        <taxon>Methylobacterium</taxon>
    </lineage>
</organism>
<comment type="caution">
    <text evidence="4">The sequence shown here is derived from an EMBL/GenBank/DDBJ whole genome shotgun (WGS) entry which is preliminary data.</text>
</comment>
<reference evidence="5" key="1">
    <citation type="journal article" date="2019" name="Int. J. Syst. Evol. Microbiol.">
        <title>The Global Catalogue of Microorganisms (GCM) 10K type strain sequencing project: providing services to taxonomists for standard genome sequencing and annotation.</title>
        <authorList>
            <consortium name="The Broad Institute Genomics Platform"/>
            <consortium name="The Broad Institute Genome Sequencing Center for Infectious Disease"/>
            <person name="Wu L."/>
            <person name="Ma J."/>
        </authorList>
    </citation>
    <scope>NUCLEOTIDE SEQUENCE [LARGE SCALE GENOMIC DNA]</scope>
    <source>
        <strain evidence="5">CECT 7806</strain>
    </source>
</reference>
<name>A0ABT8ANK9_9HYPH</name>
<dbReference type="Proteomes" id="UP001244297">
    <property type="component" value="Unassembled WGS sequence"/>
</dbReference>
<gene>
    <name evidence="4" type="ORF">QWZ18_12160</name>
</gene>
<dbReference type="SMART" id="SM00448">
    <property type="entry name" value="REC"/>
    <property type="match status" value="1"/>
</dbReference>
<dbReference type="PANTHER" id="PTHR44591:SF20">
    <property type="entry name" value="PROTEIN PILH"/>
    <property type="match status" value="1"/>
</dbReference>
<evidence type="ECO:0000259" key="3">
    <source>
        <dbReference type="PROSITE" id="PS50110"/>
    </source>
</evidence>
<feature type="domain" description="Response regulatory" evidence="3">
    <location>
        <begin position="6"/>
        <end position="118"/>
    </location>
</feature>
<dbReference type="Gene3D" id="3.40.50.2300">
    <property type="match status" value="1"/>
</dbReference>
<dbReference type="EMBL" id="JAUFPT010000032">
    <property type="protein sequence ID" value="MDN3571369.1"/>
    <property type="molecule type" value="Genomic_DNA"/>
</dbReference>
<dbReference type="PROSITE" id="PS50110">
    <property type="entry name" value="RESPONSE_REGULATORY"/>
    <property type="match status" value="1"/>
</dbReference>
<dbReference type="InterPro" id="IPR001789">
    <property type="entry name" value="Sig_transdc_resp-reg_receiver"/>
</dbReference>
<dbReference type="InterPro" id="IPR050595">
    <property type="entry name" value="Bact_response_regulator"/>
</dbReference>
<accession>A0ABT8ANK9</accession>
<keyword evidence="1 2" id="KW-0597">Phosphoprotein</keyword>
<dbReference type="PANTHER" id="PTHR44591">
    <property type="entry name" value="STRESS RESPONSE REGULATOR PROTEIN 1"/>
    <property type="match status" value="1"/>
</dbReference>
<evidence type="ECO:0000313" key="5">
    <source>
        <dbReference type="Proteomes" id="UP001244297"/>
    </source>
</evidence>
<evidence type="ECO:0000313" key="4">
    <source>
        <dbReference type="EMBL" id="MDN3571369.1"/>
    </source>
</evidence>
<evidence type="ECO:0000256" key="2">
    <source>
        <dbReference type="PROSITE-ProRule" id="PRU00169"/>
    </source>
</evidence>
<dbReference type="SUPFAM" id="SSF52172">
    <property type="entry name" value="CheY-like"/>
    <property type="match status" value="1"/>
</dbReference>
<dbReference type="InterPro" id="IPR011006">
    <property type="entry name" value="CheY-like_superfamily"/>
</dbReference>
<proteinExistence type="predicted"/>
<protein>
    <submittedName>
        <fullName evidence="4">Response regulator</fullName>
    </submittedName>
</protein>
<dbReference type="RefSeq" id="WP_238284733.1">
    <property type="nucleotide sequence ID" value="NZ_BPQS01000001.1"/>
</dbReference>
<sequence length="149" mass="15834">MSEPLRILVVEDEALILMQIEMMLEEAGHRVVGTAVTAREAIALIPETRPELVLIDLRLGDGSSGIDVAHAVRDLGGITAAFMTANARAIPEDMEGATAVIAKPFSDTVLGASLAYLKDCVRRPPPGAEVPSGMRVAPNWLASFAEMRA</sequence>
<feature type="modified residue" description="4-aspartylphosphate" evidence="2">
    <location>
        <position position="56"/>
    </location>
</feature>
<keyword evidence="5" id="KW-1185">Reference proteome</keyword>
<dbReference type="Pfam" id="PF00072">
    <property type="entry name" value="Response_reg"/>
    <property type="match status" value="1"/>
</dbReference>
<evidence type="ECO:0000256" key="1">
    <source>
        <dbReference type="ARBA" id="ARBA00022553"/>
    </source>
</evidence>